<evidence type="ECO:0000256" key="5">
    <source>
        <dbReference type="ARBA" id="ARBA00022827"/>
    </source>
</evidence>
<proteinExistence type="inferred from homology"/>
<comment type="catalytic activity">
    <reaction evidence="9 10">
        <text>2 R'C(R)SH + O2 = R'C(R)S-S(R)CR' + H2O2</text>
        <dbReference type="Rhea" id="RHEA:17357"/>
        <dbReference type="ChEBI" id="CHEBI:15379"/>
        <dbReference type="ChEBI" id="CHEBI:16240"/>
        <dbReference type="ChEBI" id="CHEBI:16520"/>
        <dbReference type="ChEBI" id="CHEBI:17412"/>
        <dbReference type="EC" id="1.8.3.2"/>
    </reaction>
</comment>
<evidence type="ECO:0000256" key="4">
    <source>
        <dbReference type="ARBA" id="ARBA00022729"/>
    </source>
</evidence>
<dbReference type="InterPro" id="IPR042568">
    <property type="entry name" value="QSOX_FAD-bd_sf"/>
</dbReference>
<keyword evidence="15" id="KW-1185">Reference proteome</keyword>
<dbReference type="PANTHER" id="PTHR22897">
    <property type="entry name" value="QUIESCIN Q6-RELATED SULFHYDRYL OXIDASE"/>
    <property type="match status" value="1"/>
</dbReference>
<comment type="similarity">
    <text evidence="2">Belongs to the quiescin-sulfhydryl oxidase (QSOX) family.</text>
</comment>
<keyword evidence="7" id="KW-1015">Disulfide bond</keyword>
<name>A0AAD4JXS5_9MUSC</name>
<evidence type="ECO:0000256" key="3">
    <source>
        <dbReference type="ARBA" id="ARBA00022630"/>
    </source>
</evidence>
<evidence type="ECO:0000313" key="15">
    <source>
        <dbReference type="Proteomes" id="UP001200034"/>
    </source>
</evidence>
<dbReference type="InterPro" id="IPR017937">
    <property type="entry name" value="Thioredoxin_CS"/>
</dbReference>
<evidence type="ECO:0000313" key="14">
    <source>
        <dbReference type="EMBL" id="KAH8369586.1"/>
    </source>
</evidence>
<evidence type="ECO:0000256" key="6">
    <source>
        <dbReference type="ARBA" id="ARBA00023002"/>
    </source>
</evidence>
<dbReference type="Gene3D" id="1.20.120.310">
    <property type="entry name" value="ERV/ALR sulfhydryl oxidase domain"/>
    <property type="match status" value="1"/>
</dbReference>
<dbReference type="EC" id="1.8.3.2" evidence="10"/>
<dbReference type="PROSITE" id="PS51324">
    <property type="entry name" value="ERV_ALR"/>
    <property type="match status" value="1"/>
</dbReference>
<feature type="chain" id="PRO_5042135703" description="Sulfhydryl oxidase" evidence="11">
    <location>
        <begin position="21"/>
        <end position="648"/>
    </location>
</feature>
<feature type="transmembrane region" description="Helical" evidence="10">
    <location>
        <begin position="612"/>
        <end position="630"/>
    </location>
</feature>
<dbReference type="GO" id="GO:0016971">
    <property type="term" value="F:flavin-dependent sulfhydryl oxidase activity"/>
    <property type="evidence" value="ECO:0007669"/>
    <property type="project" value="InterPro"/>
</dbReference>
<dbReference type="SUPFAM" id="SSF69000">
    <property type="entry name" value="FAD-dependent thiol oxidase"/>
    <property type="match status" value="1"/>
</dbReference>
<dbReference type="AlphaFoldDB" id="A0AAD4JXS5"/>
<comment type="cofactor">
    <cofactor evidence="1 10">
        <name>FAD</name>
        <dbReference type="ChEBI" id="CHEBI:57692"/>
    </cofactor>
</comment>
<keyword evidence="5 10" id="KW-0274">FAD</keyword>
<dbReference type="PROSITE" id="PS00194">
    <property type="entry name" value="THIOREDOXIN_1"/>
    <property type="match status" value="1"/>
</dbReference>
<dbReference type="InterPro" id="IPR036774">
    <property type="entry name" value="ERV/ALR_sulphydryl_oxid_sf"/>
</dbReference>
<dbReference type="InterPro" id="IPR040986">
    <property type="entry name" value="QSOX_FAD-bd_dom"/>
</dbReference>
<evidence type="ECO:0000256" key="10">
    <source>
        <dbReference type="RuleBase" id="RU371123"/>
    </source>
</evidence>
<dbReference type="CDD" id="cd02992">
    <property type="entry name" value="PDI_a_QSOX"/>
    <property type="match status" value="1"/>
</dbReference>
<dbReference type="PROSITE" id="PS51352">
    <property type="entry name" value="THIOREDOXIN_2"/>
    <property type="match status" value="1"/>
</dbReference>
<keyword evidence="8" id="KW-0325">Glycoprotein</keyword>
<dbReference type="InterPro" id="IPR013766">
    <property type="entry name" value="Thioredoxin_domain"/>
</dbReference>
<dbReference type="FunFam" id="1.20.120.310:FF:000001">
    <property type="entry name" value="Sulfhydryl oxidase"/>
    <property type="match status" value="1"/>
</dbReference>
<dbReference type="FunFam" id="3.40.30.10:FF:000347">
    <property type="entry name" value="Sulfhydryl oxidase"/>
    <property type="match status" value="1"/>
</dbReference>
<dbReference type="EMBL" id="JAJJHW010002585">
    <property type="protein sequence ID" value="KAH8369586.1"/>
    <property type="molecule type" value="Genomic_DNA"/>
</dbReference>
<organism evidence="14 15">
    <name type="scientific">Drosophila rubida</name>
    <dbReference type="NCBI Taxonomy" id="30044"/>
    <lineage>
        <taxon>Eukaryota</taxon>
        <taxon>Metazoa</taxon>
        <taxon>Ecdysozoa</taxon>
        <taxon>Arthropoda</taxon>
        <taxon>Hexapoda</taxon>
        <taxon>Insecta</taxon>
        <taxon>Pterygota</taxon>
        <taxon>Neoptera</taxon>
        <taxon>Endopterygota</taxon>
        <taxon>Diptera</taxon>
        <taxon>Brachycera</taxon>
        <taxon>Muscomorpha</taxon>
        <taxon>Ephydroidea</taxon>
        <taxon>Drosophilidae</taxon>
        <taxon>Drosophila</taxon>
    </lineage>
</organism>
<accession>A0AAD4JXS5</accession>
<dbReference type="FunFam" id="1.20.120.1960:FF:000001">
    <property type="entry name" value="Sulfhydryl oxidase"/>
    <property type="match status" value="1"/>
</dbReference>
<keyword evidence="3 10" id="KW-0285">Flavoprotein</keyword>
<reference evidence="14" key="1">
    <citation type="journal article" date="2021" name="Mol. Ecol. Resour.">
        <title>Phylogenomic analyses of the genus Drosophila reveals genomic signals of climate adaptation.</title>
        <authorList>
            <person name="Li F."/>
            <person name="Rane R.V."/>
            <person name="Luria V."/>
            <person name="Xiong Z."/>
            <person name="Chen J."/>
            <person name="Li Z."/>
            <person name="Catullo R.A."/>
            <person name="Griffin P.C."/>
            <person name="Schiffer M."/>
            <person name="Pearce S."/>
            <person name="Lee S.F."/>
            <person name="McElroy K."/>
            <person name="Stocker A."/>
            <person name="Shirriffs J."/>
            <person name="Cockerell F."/>
            <person name="Coppin C."/>
            <person name="Sgro C.M."/>
            <person name="Karger A."/>
            <person name="Cain J.W."/>
            <person name="Weber J.A."/>
            <person name="Santpere G."/>
            <person name="Kirschner M.W."/>
            <person name="Hoffmann A.A."/>
            <person name="Oakeshott J.G."/>
            <person name="Zhang G."/>
        </authorList>
    </citation>
    <scope>NUCLEOTIDE SEQUENCE</scope>
    <source>
        <strain evidence="14">BGI-SZ-2011g</strain>
    </source>
</reference>
<comment type="caution">
    <text evidence="14">The sequence shown here is derived from an EMBL/GenBank/DDBJ whole genome shotgun (WGS) entry which is preliminary data.</text>
</comment>
<gene>
    <name evidence="14" type="ORF">KR093_000230</name>
</gene>
<keyword evidence="10" id="KW-0472">Membrane</keyword>
<feature type="domain" description="Thioredoxin" evidence="13">
    <location>
        <begin position="25"/>
        <end position="172"/>
    </location>
</feature>
<dbReference type="PANTHER" id="PTHR22897:SF8">
    <property type="entry name" value="SULFHYDRYL OXIDASE"/>
    <property type="match status" value="1"/>
</dbReference>
<evidence type="ECO:0000256" key="2">
    <source>
        <dbReference type="ARBA" id="ARBA00006041"/>
    </source>
</evidence>
<keyword evidence="4 11" id="KW-0732">Signal</keyword>
<evidence type="ECO:0000256" key="9">
    <source>
        <dbReference type="ARBA" id="ARBA00048864"/>
    </source>
</evidence>
<sequence>MTRPGAQLALSIVAVATVLAVVQVATAGVPRSKFDAMVNRMSQPVDESLGLYDDQDKVVQLTVGNFNETVLEQNRGSLVEFYNTYCGHCRRFAPTYKELAQQLHAWQDVVIVSAIDCAAEENNGICRTYEVMGYPTLRYMGPGFQPSEKQYGLKLESQKPEEIRNLLAGFVAADNQTVNNTLWPNFAPVSETESAGSLFEASQNQREYVALIHEPENSTIAIQTALFLLQWPAVQVRRFNDASLAVKYKLDTSKENIALVDRKDNVKILVPEAQTSEAYAKAIETALRALHFTPRPEQQLDQQHLTSTTAKNGALNDIIKEVRRNKHLIYQADLEMAIRTILHNEVPKVNEISGERLLALQRFLTVLQRYNPLGTNGRELVSKLKDYVVQFNQQLPGKTFEQELQRLEAKLGPIYSANHFVGCTGSSPHLRGFSCSLWTLFHFMSVQAATNEGAQDPLEVLQAMHGYIKNFFGCTDCSEHFQAMASRRKIWNVGSKDEAVLWLWQAHNEVNLRLAGDATEDSQFPKVQFPTVSSCTQCRHNATASATATKTGADIDWNKDAVLSFLKNIHNPQFVNRFGVQREELLHETLDTMRQKRQIANVFSDMDMRMGMFLYAFCIVMMVVAFKLFAFKGGYRKKPYGHDLLGKV</sequence>
<dbReference type="SUPFAM" id="SSF52833">
    <property type="entry name" value="Thioredoxin-like"/>
    <property type="match status" value="1"/>
</dbReference>
<feature type="signal peptide" evidence="11">
    <location>
        <begin position="1"/>
        <end position="20"/>
    </location>
</feature>
<dbReference type="Pfam" id="PF18371">
    <property type="entry name" value="FAD_SOX"/>
    <property type="match status" value="1"/>
</dbReference>
<evidence type="ECO:0000259" key="13">
    <source>
        <dbReference type="PROSITE" id="PS51352"/>
    </source>
</evidence>
<evidence type="ECO:0000256" key="11">
    <source>
        <dbReference type="SAM" id="SignalP"/>
    </source>
</evidence>
<keyword evidence="6 10" id="KW-0560">Oxidoreductase</keyword>
<dbReference type="GO" id="GO:0005615">
    <property type="term" value="C:extracellular space"/>
    <property type="evidence" value="ECO:0007669"/>
    <property type="project" value="TreeGrafter"/>
</dbReference>
<protein>
    <recommendedName>
        <fullName evidence="10">Sulfhydryl oxidase</fullName>
        <ecNumber evidence="10">1.8.3.2</ecNumber>
    </recommendedName>
</protein>
<dbReference type="InterPro" id="IPR017905">
    <property type="entry name" value="ERV/ALR_sulphydryl_oxidase"/>
</dbReference>
<evidence type="ECO:0000256" key="1">
    <source>
        <dbReference type="ARBA" id="ARBA00001974"/>
    </source>
</evidence>
<dbReference type="GO" id="GO:0000139">
    <property type="term" value="C:Golgi membrane"/>
    <property type="evidence" value="ECO:0007669"/>
    <property type="project" value="TreeGrafter"/>
</dbReference>
<dbReference type="Pfam" id="PF00085">
    <property type="entry name" value="Thioredoxin"/>
    <property type="match status" value="1"/>
</dbReference>
<dbReference type="Pfam" id="PF04777">
    <property type="entry name" value="Evr1_Alr"/>
    <property type="match status" value="1"/>
</dbReference>
<keyword evidence="10" id="KW-0812">Transmembrane</keyword>
<dbReference type="GO" id="GO:0006457">
    <property type="term" value="P:protein folding"/>
    <property type="evidence" value="ECO:0007669"/>
    <property type="project" value="TreeGrafter"/>
</dbReference>
<evidence type="ECO:0000256" key="7">
    <source>
        <dbReference type="ARBA" id="ARBA00023157"/>
    </source>
</evidence>
<dbReference type="GO" id="GO:0003756">
    <property type="term" value="F:protein disulfide isomerase activity"/>
    <property type="evidence" value="ECO:0007669"/>
    <property type="project" value="TreeGrafter"/>
</dbReference>
<evidence type="ECO:0000256" key="8">
    <source>
        <dbReference type="ARBA" id="ARBA00023180"/>
    </source>
</evidence>
<dbReference type="Gene3D" id="3.40.30.10">
    <property type="entry name" value="Glutaredoxin"/>
    <property type="match status" value="2"/>
</dbReference>
<evidence type="ECO:0000259" key="12">
    <source>
        <dbReference type="PROSITE" id="PS51324"/>
    </source>
</evidence>
<keyword evidence="10" id="KW-1133">Transmembrane helix</keyword>
<dbReference type="Proteomes" id="UP001200034">
    <property type="component" value="Unassembled WGS sequence"/>
</dbReference>
<dbReference type="InterPro" id="IPR036249">
    <property type="entry name" value="Thioredoxin-like_sf"/>
</dbReference>
<dbReference type="Gene3D" id="1.20.120.1960">
    <property type="entry name" value="QSOX sulfhydryl oxidase domain"/>
    <property type="match status" value="1"/>
</dbReference>
<dbReference type="InterPro" id="IPR039798">
    <property type="entry name" value="Sulfhydryl_oxidase"/>
</dbReference>
<feature type="domain" description="ERV/ALR sulfhydryl oxidase" evidence="12">
    <location>
        <begin position="426"/>
        <end position="528"/>
    </location>
</feature>